<organism evidence="2 3">
    <name type="scientific">Cyanomargarita calcarea GSE-NOS-MK-12-04C</name>
    <dbReference type="NCBI Taxonomy" id="2839659"/>
    <lineage>
        <taxon>Bacteria</taxon>
        <taxon>Bacillati</taxon>
        <taxon>Cyanobacteriota</taxon>
        <taxon>Cyanophyceae</taxon>
        <taxon>Nostocales</taxon>
        <taxon>Cyanomargaritaceae</taxon>
        <taxon>Cyanomargarita</taxon>
    </lineage>
</organism>
<evidence type="ECO:0000313" key="3">
    <source>
        <dbReference type="Proteomes" id="UP000729701"/>
    </source>
</evidence>
<feature type="chain" id="PRO_5038084681" evidence="1">
    <location>
        <begin position="26"/>
        <end position="237"/>
    </location>
</feature>
<proteinExistence type="predicted"/>
<dbReference type="AlphaFoldDB" id="A0A951QQR7"/>
<evidence type="ECO:0000256" key="1">
    <source>
        <dbReference type="SAM" id="SignalP"/>
    </source>
</evidence>
<gene>
    <name evidence="2" type="ORF">KME60_18915</name>
</gene>
<accession>A0A951QQR7</accession>
<dbReference type="EMBL" id="JAHHGZ010000020">
    <property type="protein sequence ID" value="MBW4669428.1"/>
    <property type="molecule type" value="Genomic_DNA"/>
</dbReference>
<reference evidence="2" key="1">
    <citation type="submission" date="2021-05" db="EMBL/GenBank/DDBJ databases">
        <authorList>
            <person name="Pietrasiak N."/>
            <person name="Ward R."/>
            <person name="Stajich J.E."/>
            <person name="Kurbessoian T."/>
        </authorList>
    </citation>
    <scope>NUCLEOTIDE SEQUENCE</scope>
    <source>
        <strain evidence="2">GSE-NOS-MK-12-04C</strain>
    </source>
</reference>
<evidence type="ECO:0000313" key="2">
    <source>
        <dbReference type="EMBL" id="MBW4669428.1"/>
    </source>
</evidence>
<protein>
    <submittedName>
        <fullName evidence="2">Conjugal transfer protein TrbI</fullName>
    </submittedName>
</protein>
<sequence>MTRLYRWKSGAAALMSMAITTGAIAPMFAPVPASAQLLRGTGSRDVSIPAGVRIPLTYNKDKVVVAPDEKTSLTLTVARDIVDRNRNLLIPAGTEVVGQLVPANRNGQKGSQFIANELRFANGQRVSVDGTSQVVTTKETIKKGASTGTVLQDAAIGAGAATLIALVTGNKRAELGTILGGGGVGALASILLRKKEAEVIVIDPQQDLNITLRSNLILSRNNDNYNNNYNNGNYNRY</sequence>
<name>A0A951QQR7_9CYAN</name>
<dbReference type="InterPro" id="IPR042217">
    <property type="entry name" value="T4SS_VirB10/TrbI"/>
</dbReference>
<comment type="caution">
    <text evidence="2">The sequence shown here is derived from an EMBL/GenBank/DDBJ whole genome shotgun (WGS) entry which is preliminary data.</text>
</comment>
<dbReference type="Proteomes" id="UP000729701">
    <property type="component" value="Unassembled WGS sequence"/>
</dbReference>
<keyword evidence="1" id="KW-0732">Signal</keyword>
<dbReference type="Gene3D" id="2.40.128.260">
    <property type="entry name" value="Type IV secretion system, VirB10/TraB/TrbI"/>
    <property type="match status" value="1"/>
</dbReference>
<feature type="signal peptide" evidence="1">
    <location>
        <begin position="1"/>
        <end position="25"/>
    </location>
</feature>
<reference evidence="2" key="2">
    <citation type="journal article" date="2022" name="Microbiol. Resour. Announc.">
        <title>Metagenome Sequencing to Explore Phylogenomics of Terrestrial Cyanobacteria.</title>
        <authorList>
            <person name="Ward R.D."/>
            <person name="Stajich J.E."/>
            <person name="Johansen J.R."/>
            <person name="Huntemann M."/>
            <person name="Clum A."/>
            <person name="Foster B."/>
            <person name="Foster B."/>
            <person name="Roux S."/>
            <person name="Palaniappan K."/>
            <person name="Varghese N."/>
            <person name="Mukherjee S."/>
            <person name="Reddy T.B.K."/>
            <person name="Daum C."/>
            <person name="Copeland A."/>
            <person name="Chen I.A."/>
            <person name="Ivanova N.N."/>
            <person name="Kyrpides N.C."/>
            <person name="Shapiro N."/>
            <person name="Eloe-Fadrosh E.A."/>
            <person name="Pietrasiak N."/>
        </authorList>
    </citation>
    <scope>NUCLEOTIDE SEQUENCE</scope>
    <source>
        <strain evidence="2">GSE-NOS-MK-12-04C</strain>
    </source>
</reference>